<keyword evidence="2" id="KW-1185">Reference proteome</keyword>
<dbReference type="EMBL" id="QQAW01000001">
    <property type="protein sequence ID" value="RDI40859.1"/>
    <property type="molecule type" value="Genomic_DNA"/>
</dbReference>
<dbReference type="AlphaFoldDB" id="A0A370GCQ5"/>
<dbReference type="Proteomes" id="UP000254958">
    <property type="component" value="Unassembled WGS sequence"/>
</dbReference>
<evidence type="ECO:0000313" key="2">
    <source>
        <dbReference type="Proteomes" id="UP000254958"/>
    </source>
</evidence>
<proteinExistence type="predicted"/>
<accession>A0A370GCQ5</accession>
<reference evidence="1 2" key="1">
    <citation type="submission" date="2018-07" db="EMBL/GenBank/DDBJ databases">
        <title>Genomic Encyclopedia of Type Strains, Phase IV (KMG-IV): sequencing the most valuable type-strain genomes for metagenomic binning, comparative biology and taxonomic classification.</title>
        <authorList>
            <person name="Goeker M."/>
        </authorList>
    </citation>
    <scope>NUCLEOTIDE SEQUENCE [LARGE SCALE GENOMIC DNA]</scope>
    <source>
        <strain evidence="1 2">DSM 5603</strain>
    </source>
</reference>
<protein>
    <submittedName>
        <fullName evidence="1">Uncharacterized protein</fullName>
    </submittedName>
</protein>
<organism evidence="1 2">
    <name type="scientific">Gluconacetobacter liquefaciens</name>
    <name type="common">Acetobacter liquefaciens</name>
    <dbReference type="NCBI Taxonomy" id="89584"/>
    <lineage>
        <taxon>Bacteria</taxon>
        <taxon>Pseudomonadati</taxon>
        <taxon>Pseudomonadota</taxon>
        <taxon>Alphaproteobacteria</taxon>
        <taxon>Acetobacterales</taxon>
        <taxon>Acetobacteraceae</taxon>
        <taxon>Gluconacetobacter</taxon>
    </lineage>
</organism>
<sequence>MSPRFQTEFMKDWLYSVCESCVVRLTWKRCVDLDEPTQIFDSPTGILSDIGFGRLESAH</sequence>
<evidence type="ECO:0000313" key="1">
    <source>
        <dbReference type="EMBL" id="RDI40859.1"/>
    </source>
</evidence>
<name>A0A370GCQ5_GLULI</name>
<comment type="caution">
    <text evidence="1">The sequence shown here is derived from an EMBL/GenBank/DDBJ whole genome shotgun (WGS) entry which is preliminary data.</text>
</comment>
<gene>
    <name evidence="1" type="ORF">C7453_101658</name>
</gene>